<dbReference type="EMBL" id="JAWJWE010000036">
    <property type="protein sequence ID" value="KAK6629728.1"/>
    <property type="molecule type" value="Genomic_DNA"/>
</dbReference>
<organism evidence="2 3">
    <name type="scientific">Polyplax serrata</name>
    <name type="common">Common mouse louse</name>
    <dbReference type="NCBI Taxonomy" id="468196"/>
    <lineage>
        <taxon>Eukaryota</taxon>
        <taxon>Metazoa</taxon>
        <taxon>Ecdysozoa</taxon>
        <taxon>Arthropoda</taxon>
        <taxon>Hexapoda</taxon>
        <taxon>Insecta</taxon>
        <taxon>Pterygota</taxon>
        <taxon>Neoptera</taxon>
        <taxon>Paraneoptera</taxon>
        <taxon>Psocodea</taxon>
        <taxon>Troctomorpha</taxon>
        <taxon>Phthiraptera</taxon>
        <taxon>Anoplura</taxon>
        <taxon>Polyplacidae</taxon>
        <taxon>Polyplax</taxon>
    </lineage>
</organism>
<evidence type="ECO:0000313" key="3">
    <source>
        <dbReference type="Proteomes" id="UP001372834"/>
    </source>
</evidence>
<evidence type="ECO:0000313" key="2">
    <source>
        <dbReference type="EMBL" id="KAK6629728.1"/>
    </source>
</evidence>
<keyword evidence="1" id="KW-0732">Signal</keyword>
<proteinExistence type="predicted"/>
<accession>A0AAN8PEX5</accession>
<dbReference type="Proteomes" id="UP001372834">
    <property type="component" value="Unassembled WGS sequence"/>
</dbReference>
<name>A0AAN8PEX5_POLSC</name>
<gene>
    <name evidence="2" type="ORF">RUM43_003546</name>
</gene>
<sequence length="100" mass="11169">MQLEGVLELGALIQIALALVFPNPQKNFKISIFPDGSRSKIRFILKTPTLLVVAQTLREFDSSDIKTAKFLKRCLQDVDESYSKSIGQGPKMERNGTAEK</sequence>
<comment type="caution">
    <text evidence="2">The sequence shown here is derived from an EMBL/GenBank/DDBJ whole genome shotgun (WGS) entry which is preliminary data.</text>
</comment>
<dbReference type="AlphaFoldDB" id="A0AAN8PEX5"/>
<protein>
    <submittedName>
        <fullName evidence="2">Uncharacterized protein</fullName>
    </submittedName>
</protein>
<feature type="signal peptide" evidence="1">
    <location>
        <begin position="1"/>
        <end position="18"/>
    </location>
</feature>
<feature type="chain" id="PRO_5042911080" evidence="1">
    <location>
        <begin position="19"/>
        <end position="100"/>
    </location>
</feature>
<reference evidence="2 3" key="1">
    <citation type="submission" date="2023-10" db="EMBL/GenBank/DDBJ databases">
        <title>Genomes of two closely related lineages of the louse Polyplax serrata with different host specificities.</title>
        <authorList>
            <person name="Martinu J."/>
            <person name="Tarabai H."/>
            <person name="Stefka J."/>
            <person name="Hypsa V."/>
        </authorList>
    </citation>
    <scope>NUCLEOTIDE SEQUENCE [LARGE SCALE GENOMIC DNA]</scope>
    <source>
        <strain evidence="2">HR10_N</strain>
    </source>
</reference>
<evidence type="ECO:0000256" key="1">
    <source>
        <dbReference type="SAM" id="SignalP"/>
    </source>
</evidence>